<dbReference type="Proteomes" id="UP001058074">
    <property type="component" value="Unassembled WGS sequence"/>
</dbReference>
<reference evidence="1" key="1">
    <citation type="journal article" date="2025" name="Int. J. Syst. Evol. Microbiol.">
        <title>Inconstantimicrobium mannanitabidum sp. nov., a novel member of the family Clostridiaceae isolated from anoxic soil under the treatment of reductive soil disinfestation.</title>
        <authorList>
            <person name="Ueki A."/>
            <person name="Tonouchi A."/>
            <person name="Honma S."/>
            <person name="Kaku N."/>
            <person name="Ueki K."/>
        </authorList>
    </citation>
    <scope>NUCLEOTIDE SEQUENCE</scope>
    <source>
        <strain evidence="1">TW13</strain>
    </source>
</reference>
<protein>
    <submittedName>
        <fullName evidence="1">Exopolysaccharide biosynthesis protein</fullName>
    </submittedName>
</protein>
<dbReference type="EMBL" id="BROD01000001">
    <property type="protein sequence ID" value="GKX67446.1"/>
    <property type="molecule type" value="Genomic_DNA"/>
</dbReference>
<proteinExistence type="predicted"/>
<comment type="caution">
    <text evidence="1">The sequence shown here is derived from an EMBL/GenBank/DDBJ whole genome shotgun (WGS) entry which is preliminary data.</text>
</comment>
<name>A0ACB5REB3_9CLOT</name>
<evidence type="ECO:0000313" key="1">
    <source>
        <dbReference type="EMBL" id="GKX67446.1"/>
    </source>
</evidence>
<organism evidence="1 2">
    <name type="scientific">Inconstantimicrobium mannanitabidum</name>
    <dbReference type="NCBI Taxonomy" id="1604901"/>
    <lineage>
        <taxon>Bacteria</taxon>
        <taxon>Bacillati</taxon>
        <taxon>Bacillota</taxon>
        <taxon>Clostridia</taxon>
        <taxon>Eubacteriales</taxon>
        <taxon>Clostridiaceae</taxon>
        <taxon>Inconstantimicrobium</taxon>
    </lineage>
</organism>
<keyword evidence="2" id="KW-1185">Reference proteome</keyword>
<sequence>MIDTHSHVLPGIDDGAKSVDITLEMLKHAEQDGVKKIVATPHYCLEYAEAPYQQVKDLTVQINNLCKQEGINIEIYHGQEVFFSEDIIEDYKSGIIGTINDSKYMLIEFPVTKFPKETFELLYELQLKGIVPIIAHPERYNTFIEKPSEINKFIDEGYLFQLDSGSIEGVFGSKVKKTAEIFTNHNIYNFIGSDAHNTRSRCMGLSGAMKIIEKKTKTNKESFIESADKMLKNKDVIFDGMKISDKKGIFSFFK</sequence>
<accession>A0ACB5REB3</accession>
<gene>
    <name evidence="1" type="ORF">rsdtw13_27040</name>
</gene>
<evidence type="ECO:0000313" key="2">
    <source>
        <dbReference type="Proteomes" id="UP001058074"/>
    </source>
</evidence>